<proteinExistence type="inferred from homology"/>
<sequence>MAYTHHIKPLPFGHDATPGISQQVNAWHHDTHYAGYVKKRNEIEEKLEKADRNQANANYSEYGELKRRETFNASGQILHELYWDMLGTGGARGTPQGRIAEKMSADFGSAEKWQEDFIACAKAALGWAILCYDPSDGRLHNYLVDYHNNGAVWGARPLLAIDVFEHAYYHDYGPDRAKYVEAYLNNVAWEKVDKAYQSAVKS</sequence>
<evidence type="ECO:0000313" key="11">
    <source>
        <dbReference type="Proteomes" id="UP000178264"/>
    </source>
</evidence>
<feature type="binding site" evidence="5">
    <location>
        <position position="79"/>
    </location>
    <ligand>
        <name>Mn(2+)</name>
        <dbReference type="ChEBI" id="CHEBI:29035"/>
    </ligand>
</feature>
<feature type="binding site" evidence="5">
    <location>
        <position position="166"/>
    </location>
    <ligand>
        <name>Mn(2+)</name>
        <dbReference type="ChEBI" id="CHEBI:29035"/>
    </ligand>
</feature>
<feature type="domain" description="Manganese/iron superoxide dismutase C-terminal" evidence="9">
    <location>
        <begin position="95"/>
        <end position="194"/>
    </location>
</feature>
<evidence type="ECO:0000256" key="5">
    <source>
        <dbReference type="PIRSR" id="PIRSR000349-1"/>
    </source>
</evidence>
<evidence type="ECO:0000313" key="10">
    <source>
        <dbReference type="EMBL" id="OGL88838.1"/>
    </source>
</evidence>
<comment type="function">
    <text evidence="6">Destroys radicals which are normally produced within the cells and which are toxic to biological systems.</text>
</comment>
<feature type="coiled-coil region" evidence="7">
    <location>
        <begin position="33"/>
        <end position="60"/>
    </location>
</feature>
<keyword evidence="3 5" id="KW-0479">Metal-binding</keyword>
<dbReference type="EMBL" id="MGER01000009">
    <property type="protein sequence ID" value="OGL88838.1"/>
    <property type="molecule type" value="Genomic_DNA"/>
</dbReference>
<evidence type="ECO:0000256" key="6">
    <source>
        <dbReference type="RuleBase" id="RU000414"/>
    </source>
</evidence>
<dbReference type="InterPro" id="IPR019832">
    <property type="entry name" value="Mn/Fe_SOD_C"/>
</dbReference>
<dbReference type="InterPro" id="IPR019831">
    <property type="entry name" value="Mn/Fe_SOD_N"/>
</dbReference>
<protein>
    <recommendedName>
        <fullName evidence="2 6">Superoxide dismutase</fullName>
        <ecNumber evidence="2 6">1.15.1.1</ecNumber>
    </recommendedName>
</protein>
<keyword evidence="7" id="KW-0175">Coiled coil</keyword>
<name>A0A1F7VFE4_9BACT</name>
<dbReference type="AlphaFoldDB" id="A0A1F7VFE4"/>
<keyword evidence="4 6" id="KW-0560">Oxidoreductase</keyword>
<evidence type="ECO:0000259" key="9">
    <source>
        <dbReference type="Pfam" id="PF02777"/>
    </source>
</evidence>
<dbReference type="GO" id="GO:0046872">
    <property type="term" value="F:metal ion binding"/>
    <property type="evidence" value="ECO:0007669"/>
    <property type="project" value="UniProtKB-KW"/>
</dbReference>
<dbReference type="PIRSF" id="PIRSF000349">
    <property type="entry name" value="SODismutase"/>
    <property type="match status" value="1"/>
</dbReference>
<dbReference type="PRINTS" id="PR01703">
    <property type="entry name" value="MNSODISMTASE"/>
</dbReference>
<dbReference type="SUPFAM" id="SSF46609">
    <property type="entry name" value="Fe,Mn superoxide dismutase (SOD), N-terminal domain"/>
    <property type="match status" value="1"/>
</dbReference>
<dbReference type="InterPro" id="IPR019833">
    <property type="entry name" value="Mn/Fe_SOD_BS"/>
</dbReference>
<evidence type="ECO:0000259" key="8">
    <source>
        <dbReference type="Pfam" id="PF00081"/>
    </source>
</evidence>
<dbReference type="InterPro" id="IPR036324">
    <property type="entry name" value="Mn/Fe_SOD_N_sf"/>
</dbReference>
<comment type="similarity">
    <text evidence="1 6">Belongs to the iron/manganese superoxide dismutase family.</text>
</comment>
<comment type="caution">
    <text evidence="10">The sequence shown here is derived from an EMBL/GenBank/DDBJ whole genome shotgun (WGS) entry which is preliminary data.</text>
</comment>
<dbReference type="Gene3D" id="1.10.287.990">
    <property type="entry name" value="Fe,Mn superoxide dismutase (SOD) domain"/>
    <property type="match status" value="1"/>
</dbReference>
<dbReference type="PANTHER" id="PTHR11404:SF6">
    <property type="entry name" value="SUPEROXIDE DISMUTASE [MN], MITOCHONDRIAL"/>
    <property type="match status" value="1"/>
</dbReference>
<dbReference type="Gene3D" id="3.55.40.20">
    <property type="entry name" value="Iron/manganese superoxide dismutase, C-terminal domain"/>
    <property type="match status" value="1"/>
</dbReference>
<dbReference type="PANTHER" id="PTHR11404">
    <property type="entry name" value="SUPEROXIDE DISMUTASE 2"/>
    <property type="match status" value="1"/>
</dbReference>
<dbReference type="GO" id="GO:0004784">
    <property type="term" value="F:superoxide dismutase activity"/>
    <property type="evidence" value="ECO:0007669"/>
    <property type="project" value="UniProtKB-EC"/>
</dbReference>
<organism evidence="10 11">
    <name type="scientific">Candidatus Uhrbacteria bacterium RIFCSPLOWO2_02_FULL_49_11</name>
    <dbReference type="NCBI Taxonomy" id="1802409"/>
    <lineage>
        <taxon>Bacteria</taxon>
        <taxon>Candidatus Uhriibacteriota</taxon>
    </lineage>
</organism>
<dbReference type="InterPro" id="IPR001189">
    <property type="entry name" value="Mn/Fe_SOD"/>
</dbReference>
<dbReference type="Proteomes" id="UP000178264">
    <property type="component" value="Unassembled WGS sequence"/>
</dbReference>
<comment type="catalytic activity">
    <reaction evidence="6">
        <text>2 superoxide + 2 H(+) = H2O2 + O2</text>
        <dbReference type="Rhea" id="RHEA:20696"/>
        <dbReference type="ChEBI" id="CHEBI:15378"/>
        <dbReference type="ChEBI" id="CHEBI:15379"/>
        <dbReference type="ChEBI" id="CHEBI:16240"/>
        <dbReference type="ChEBI" id="CHEBI:18421"/>
        <dbReference type="EC" id="1.15.1.1"/>
    </reaction>
</comment>
<dbReference type="PROSITE" id="PS00088">
    <property type="entry name" value="SOD_MN"/>
    <property type="match status" value="1"/>
</dbReference>
<dbReference type="SUPFAM" id="SSF54719">
    <property type="entry name" value="Fe,Mn superoxide dismutase (SOD), C-terminal domain"/>
    <property type="match status" value="1"/>
</dbReference>
<dbReference type="Pfam" id="PF00081">
    <property type="entry name" value="Sod_Fe_N"/>
    <property type="match status" value="1"/>
</dbReference>
<feature type="binding site" evidence="5">
    <location>
        <position position="28"/>
    </location>
    <ligand>
        <name>Mn(2+)</name>
        <dbReference type="ChEBI" id="CHEBI:29035"/>
    </ligand>
</feature>
<gene>
    <name evidence="10" type="ORF">A3I42_01160</name>
</gene>
<evidence type="ECO:0000256" key="1">
    <source>
        <dbReference type="ARBA" id="ARBA00008714"/>
    </source>
</evidence>
<dbReference type="InterPro" id="IPR036314">
    <property type="entry name" value="SOD_C_sf"/>
</dbReference>
<evidence type="ECO:0000256" key="7">
    <source>
        <dbReference type="SAM" id="Coils"/>
    </source>
</evidence>
<feature type="domain" description="Manganese/iron superoxide dismutase N-terminal" evidence="8">
    <location>
        <begin position="5"/>
        <end position="86"/>
    </location>
</feature>
<evidence type="ECO:0000256" key="2">
    <source>
        <dbReference type="ARBA" id="ARBA00012682"/>
    </source>
</evidence>
<accession>A0A1F7VFE4</accession>
<dbReference type="InterPro" id="IPR050265">
    <property type="entry name" value="Fe/Mn_Superoxide_Dismutase"/>
</dbReference>
<dbReference type="Pfam" id="PF02777">
    <property type="entry name" value="Sod_Fe_C"/>
    <property type="match status" value="1"/>
</dbReference>
<evidence type="ECO:0000256" key="4">
    <source>
        <dbReference type="ARBA" id="ARBA00023002"/>
    </source>
</evidence>
<reference evidence="10 11" key="1">
    <citation type="journal article" date="2016" name="Nat. Commun.">
        <title>Thousands of microbial genomes shed light on interconnected biogeochemical processes in an aquifer system.</title>
        <authorList>
            <person name="Anantharaman K."/>
            <person name="Brown C.T."/>
            <person name="Hug L.A."/>
            <person name="Sharon I."/>
            <person name="Castelle C.J."/>
            <person name="Probst A.J."/>
            <person name="Thomas B.C."/>
            <person name="Singh A."/>
            <person name="Wilkins M.J."/>
            <person name="Karaoz U."/>
            <person name="Brodie E.L."/>
            <person name="Williams K.H."/>
            <person name="Hubbard S.S."/>
            <person name="Banfield J.F."/>
        </authorList>
    </citation>
    <scope>NUCLEOTIDE SEQUENCE [LARGE SCALE GENOMIC DNA]</scope>
</reference>
<evidence type="ECO:0000256" key="3">
    <source>
        <dbReference type="ARBA" id="ARBA00022723"/>
    </source>
</evidence>
<dbReference type="EC" id="1.15.1.1" evidence="2 6"/>
<feature type="binding site" evidence="5">
    <location>
        <position position="162"/>
    </location>
    <ligand>
        <name>Mn(2+)</name>
        <dbReference type="ChEBI" id="CHEBI:29035"/>
    </ligand>
</feature>